<dbReference type="PANTHER" id="PTHR48187">
    <property type="entry name" value="LD21810P"/>
    <property type="match status" value="1"/>
</dbReference>
<dbReference type="InterPro" id="IPR027417">
    <property type="entry name" value="P-loop_NTPase"/>
</dbReference>
<feature type="compositionally biased region" description="Low complexity" evidence="1">
    <location>
        <begin position="1454"/>
        <end position="1468"/>
    </location>
</feature>
<feature type="compositionally biased region" description="Polar residues" evidence="1">
    <location>
        <begin position="857"/>
        <end position="870"/>
    </location>
</feature>
<feature type="region of interest" description="Disordered" evidence="1">
    <location>
        <begin position="956"/>
        <end position="1046"/>
    </location>
</feature>
<dbReference type="GO" id="GO:0017000">
    <property type="term" value="P:antibiotic biosynthetic process"/>
    <property type="evidence" value="ECO:0007669"/>
    <property type="project" value="UniProtKB-ARBA"/>
</dbReference>
<proteinExistence type="predicted"/>
<accession>A0A9W9VI32</accession>
<dbReference type="GO" id="GO:0043531">
    <property type="term" value="F:ADP binding"/>
    <property type="evidence" value="ECO:0007669"/>
    <property type="project" value="InterPro"/>
</dbReference>
<feature type="region of interest" description="Disordered" evidence="1">
    <location>
        <begin position="1061"/>
        <end position="1084"/>
    </location>
</feature>
<dbReference type="EMBL" id="JAPZBT010000001">
    <property type="protein sequence ID" value="KAJ5382722.1"/>
    <property type="molecule type" value="Genomic_DNA"/>
</dbReference>
<feature type="compositionally biased region" description="Low complexity" evidence="1">
    <location>
        <begin position="873"/>
        <end position="884"/>
    </location>
</feature>
<reference evidence="3" key="1">
    <citation type="submission" date="2022-12" db="EMBL/GenBank/DDBJ databases">
        <authorList>
            <person name="Petersen C."/>
        </authorList>
    </citation>
    <scope>NUCLEOTIDE SEQUENCE</scope>
    <source>
        <strain evidence="3">IBT 3081</strain>
    </source>
</reference>
<feature type="compositionally biased region" description="Polar residues" evidence="1">
    <location>
        <begin position="1109"/>
        <end position="1127"/>
    </location>
</feature>
<feature type="compositionally biased region" description="Polar residues" evidence="1">
    <location>
        <begin position="1288"/>
        <end position="1299"/>
    </location>
</feature>
<dbReference type="SUPFAM" id="SSF53474">
    <property type="entry name" value="alpha/beta-Hydrolases"/>
    <property type="match status" value="1"/>
</dbReference>
<dbReference type="PANTHER" id="PTHR48187:SF2">
    <property type="entry name" value="LD21810P"/>
    <property type="match status" value="1"/>
</dbReference>
<sequence>MSKPRIVDPKAIKVFGLTQIYTPRDDPTIDIVFVHGLNGHPHDSWTSKNTGCFWPTDLLPDVLASQRPRILTYGYNANVTAFTDGASRDSVVSHAETLASSLAANRNLRDCSNRPIVFICHSLGGLIVKRALIYSRSLSSEKTEHLRSVYVSTFGILFLGTPHNGSDIAKWGLLLHNICSAVLPKKFLEGSPQLVKALRTNNETLQHINSLFVDIMGRFHIYFFHETRSTDVRGTREVIVDEHSAAPYMEGVERAGIEADHSHMCKFDDDNAAGYEVVAEAILRYSRQAPAVITDRWVEEKNARTQEKKAKAREIYDDQTILSPPRGPATEGRNSPVSDLGNSGILQLSHYSTKDSSLFVAPPGFHPNATFFGMEKELEVLHNRLFKAKARAEKTMAVLISGVPGSGKTHLARQYVFTQRDCYPGGIFWIDAKSRESTYKCFWEIAQAATLVEQKVTVNTEYHETEKYVNAVRIWLQTRKDWLLVFDGVTFDRDDDLNKFREVLPWSKQCSIIYTSVDTTLRKKQRLYEPYCLMISRLQVEDACKLLFKDLGITRATPEQISKATRIVEYYECLPLAIHAIGHRLNATGKPIEKYHVKSQVTDKKLAEPFLSIMNDLFRLQQKQALHLINLLSFLGHQVPVGLLNLGRAAMAAENLEIQTSAQAGEDPDLDTTLGTLIHYGLVERISDAVLFQQRSSMNRFEGDQMSSDVKTVPELSDSLTESSQEGFFSIYRHESVVDVVKIHSVVQGFCRDELRIKDEENKGTMSKNDPGFFDTWLIVVTRFLITSYEAAMERMAHYEDCGLVRDYREYETHASRLLELFPKKATIDLHPLIVRETRENLRQLTKFISKEIANMSPSSSHHSIRNQKSVFDRSSSSSSSFRDSSADEGPSRRSTFNWSDLGSPRAESPEEMIMPSPQFRLELFPPHIFRQTGYESEEGYETDGEATEEIRISPAMSQMSQVTEKPTKTPPSSSPPTTGLSEWQVVNRHSKPRSNRENQTNRRNKGSRRFRDTKADTPLVKLSSVQGKGSSSRTSAAETASSLMPASEAEQALAAVRRFSNSQASADAPQPKITSPPANKENMPTYADVATRRMLEVDPTVKRRPSSVPVSQALNPARGLNSNDGLQMKPSTESLESQAGYTFTSPLAHDVSGELMTEPLSRSTYSEPEFKMPNYHQGANLHTAPGSRAPSRRASMAHLEVPRGLSASVPSLFPYPQPLPYDENISVAFQSRRRSSQLASSPITASEDPGPFTIAHPSAIMPGALPLSDPNIHMGSAPERSALEPMSRNSSGYSHQSWATEPVRYPPRFSPIPSYQQAAEMIPTPPSSMQHQQMLAGTGSWTAELPLLGSALQADPNYPSPPLSSHGQLSSMDERLKYPGQGWNQELEPARYLHFGGHRVDVRDARHRLHGSTRLLPPYPHQYHLYHPNLSGPLIQHDGQVYAPAPRLGVYGNGTRTRSGSSPSRTNYAGLESPLENMKRKLFKPEPVHFNKPLRTVDNSAGLSIIERLDRLESQSGMINFIMRGSTLDEWADLDSDT</sequence>
<dbReference type="RefSeq" id="XP_056582498.1">
    <property type="nucleotide sequence ID" value="XM_056718363.1"/>
</dbReference>
<feature type="region of interest" description="Disordered" evidence="1">
    <location>
        <begin position="308"/>
        <end position="339"/>
    </location>
</feature>
<dbReference type="Gene3D" id="3.40.50.1820">
    <property type="entry name" value="alpha/beta hydrolase"/>
    <property type="match status" value="1"/>
</dbReference>
<evidence type="ECO:0000313" key="4">
    <source>
        <dbReference type="Proteomes" id="UP001147752"/>
    </source>
</evidence>
<evidence type="ECO:0000256" key="1">
    <source>
        <dbReference type="SAM" id="MobiDB-lite"/>
    </source>
</evidence>
<organism evidence="3 4">
    <name type="scientific">Penicillium concentricum</name>
    <dbReference type="NCBI Taxonomy" id="293559"/>
    <lineage>
        <taxon>Eukaryota</taxon>
        <taxon>Fungi</taxon>
        <taxon>Dikarya</taxon>
        <taxon>Ascomycota</taxon>
        <taxon>Pezizomycotina</taxon>
        <taxon>Eurotiomycetes</taxon>
        <taxon>Eurotiomycetidae</taxon>
        <taxon>Eurotiales</taxon>
        <taxon>Aspergillaceae</taxon>
        <taxon>Penicillium</taxon>
    </lineage>
</organism>
<dbReference type="Proteomes" id="UP001147752">
    <property type="component" value="Unassembled WGS sequence"/>
</dbReference>
<dbReference type="SUPFAM" id="SSF52540">
    <property type="entry name" value="P-loop containing nucleoside triphosphate hydrolases"/>
    <property type="match status" value="1"/>
</dbReference>
<dbReference type="InterPro" id="IPR029058">
    <property type="entry name" value="AB_hydrolase_fold"/>
</dbReference>
<feature type="region of interest" description="Disordered" evidence="1">
    <location>
        <begin position="1453"/>
        <end position="1474"/>
    </location>
</feature>
<protein>
    <recommendedName>
        <fullName evidence="2">NB-ARC domain-containing protein</fullName>
    </recommendedName>
</protein>
<gene>
    <name evidence="3" type="ORF">N7517_000633</name>
</gene>
<reference evidence="3" key="2">
    <citation type="journal article" date="2023" name="IMA Fungus">
        <title>Comparative genomic study of the Penicillium genus elucidates a diverse pangenome and 15 lateral gene transfer events.</title>
        <authorList>
            <person name="Petersen C."/>
            <person name="Sorensen T."/>
            <person name="Nielsen M.R."/>
            <person name="Sondergaard T.E."/>
            <person name="Sorensen J.L."/>
            <person name="Fitzpatrick D.A."/>
            <person name="Frisvad J.C."/>
            <person name="Nielsen K.L."/>
        </authorList>
    </citation>
    <scope>NUCLEOTIDE SEQUENCE</scope>
    <source>
        <strain evidence="3">IBT 3081</strain>
    </source>
</reference>
<dbReference type="InterPro" id="IPR002182">
    <property type="entry name" value="NB-ARC"/>
</dbReference>
<feature type="region of interest" description="Disordered" evidence="1">
    <location>
        <begin position="1275"/>
        <end position="1299"/>
    </location>
</feature>
<dbReference type="OrthoDB" id="5086500at2759"/>
<evidence type="ECO:0000313" key="3">
    <source>
        <dbReference type="EMBL" id="KAJ5382722.1"/>
    </source>
</evidence>
<feature type="domain" description="NB-ARC" evidence="2">
    <location>
        <begin position="375"/>
        <end position="547"/>
    </location>
</feature>
<keyword evidence="4" id="KW-1185">Reference proteome</keyword>
<dbReference type="Gene3D" id="3.40.50.300">
    <property type="entry name" value="P-loop containing nucleotide triphosphate hydrolases"/>
    <property type="match status" value="1"/>
</dbReference>
<name>A0A9W9VI32_9EURO</name>
<dbReference type="GO" id="GO:0072330">
    <property type="term" value="P:monocarboxylic acid biosynthetic process"/>
    <property type="evidence" value="ECO:0007669"/>
    <property type="project" value="UniProtKB-ARBA"/>
</dbReference>
<feature type="compositionally biased region" description="Low complexity" evidence="1">
    <location>
        <begin position="1031"/>
        <end position="1043"/>
    </location>
</feature>
<dbReference type="GeneID" id="81457546"/>
<comment type="caution">
    <text evidence="3">The sequence shown here is derived from an EMBL/GenBank/DDBJ whole genome shotgun (WGS) entry which is preliminary data.</text>
</comment>
<feature type="region of interest" description="Disordered" evidence="1">
    <location>
        <begin position="857"/>
        <end position="911"/>
    </location>
</feature>
<evidence type="ECO:0000259" key="2">
    <source>
        <dbReference type="Pfam" id="PF00931"/>
    </source>
</evidence>
<feature type="region of interest" description="Disordered" evidence="1">
    <location>
        <begin position="1099"/>
        <end position="1127"/>
    </location>
</feature>
<dbReference type="Pfam" id="PF00931">
    <property type="entry name" value="NB-ARC"/>
    <property type="match status" value="1"/>
</dbReference>